<dbReference type="Pfam" id="PF02120">
    <property type="entry name" value="Flg_hook"/>
    <property type="match status" value="1"/>
</dbReference>
<evidence type="ECO:0000256" key="1">
    <source>
        <dbReference type="SAM" id="MobiDB-lite"/>
    </source>
</evidence>
<feature type="compositionally biased region" description="Polar residues" evidence="1">
    <location>
        <begin position="99"/>
        <end position="111"/>
    </location>
</feature>
<feature type="region of interest" description="Disordered" evidence="1">
    <location>
        <begin position="1"/>
        <end position="172"/>
    </location>
</feature>
<gene>
    <name evidence="4" type="ORF">DFP86_101329</name>
</gene>
<evidence type="ECO:0000259" key="3">
    <source>
        <dbReference type="Pfam" id="PF02120"/>
    </source>
</evidence>
<evidence type="ECO:0000313" key="4">
    <source>
        <dbReference type="EMBL" id="TDR82935.1"/>
    </source>
</evidence>
<accession>A0A4R7BFT5</accession>
<feature type="compositionally biased region" description="Polar residues" evidence="1">
    <location>
        <begin position="43"/>
        <end position="59"/>
    </location>
</feature>
<feature type="region of interest" description="Disordered" evidence="1">
    <location>
        <begin position="342"/>
        <end position="377"/>
    </location>
</feature>
<dbReference type="Gene3D" id="3.30.750.140">
    <property type="match status" value="1"/>
</dbReference>
<dbReference type="PANTHER" id="PTHR37533">
    <property type="entry name" value="FLAGELLAR HOOK-LENGTH CONTROL PROTEIN"/>
    <property type="match status" value="1"/>
</dbReference>
<feature type="compositionally biased region" description="Low complexity" evidence="1">
    <location>
        <begin position="343"/>
        <end position="367"/>
    </location>
</feature>
<dbReference type="InterPro" id="IPR038610">
    <property type="entry name" value="FliK-like_C_sf"/>
</dbReference>
<dbReference type="Proteomes" id="UP000295611">
    <property type="component" value="Unassembled WGS sequence"/>
</dbReference>
<feature type="compositionally biased region" description="Low complexity" evidence="1">
    <location>
        <begin position="60"/>
        <end position="82"/>
    </location>
</feature>
<protein>
    <submittedName>
        <fullName evidence="4">Flagellar hook-length control protein FliK</fullName>
    </submittedName>
</protein>
<feature type="chain" id="PRO_5020329854" evidence="2">
    <location>
        <begin position="25"/>
        <end position="391"/>
    </location>
</feature>
<comment type="caution">
    <text evidence="4">The sequence shown here is derived from an EMBL/GenBank/DDBJ whole genome shotgun (WGS) entry which is preliminary data.</text>
</comment>
<dbReference type="InterPro" id="IPR052563">
    <property type="entry name" value="FliK"/>
</dbReference>
<organism evidence="4 5">
    <name type="scientific">Paludibacterium purpuratum</name>
    <dbReference type="NCBI Taxonomy" id="1144873"/>
    <lineage>
        <taxon>Bacteria</taxon>
        <taxon>Pseudomonadati</taxon>
        <taxon>Pseudomonadota</taxon>
        <taxon>Betaproteobacteria</taxon>
        <taxon>Neisseriales</taxon>
        <taxon>Chromobacteriaceae</taxon>
        <taxon>Paludibacterium</taxon>
    </lineage>
</organism>
<keyword evidence="4" id="KW-0282">Flagellum</keyword>
<dbReference type="PANTHER" id="PTHR37533:SF2">
    <property type="entry name" value="FLAGELLAR HOOK-LENGTH CONTROL PROTEIN"/>
    <property type="match status" value="1"/>
</dbReference>
<keyword evidence="5" id="KW-1185">Reference proteome</keyword>
<feature type="compositionally biased region" description="Low complexity" evidence="1">
    <location>
        <begin position="1"/>
        <end position="32"/>
    </location>
</feature>
<proteinExistence type="predicted"/>
<feature type="compositionally biased region" description="Basic and acidic residues" evidence="1">
    <location>
        <begin position="112"/>
        <end position="125"/>
    </location>
</feature>
<feature type="domain" description="Flagellar hook-length control protein-like C-terminal" evidence="3">
    <location>
        <begin position="270"/>
        <end position="354"/>
    </location>
</feature>
<evidence type="ECO:0000256" key="2">
    <source>
        <dbReference type="SAM" id="SignalP"/>
    </source>
</evidence>
<dbReference type="CDD" id="cd17470">
    <property type="entry name" value="T3SS_Flik_C"/>
    <property type="match status" value="1"/>
</dbReference>
<dbReference type="RefSeq" id="WP_166642105.1">
    <property type="nucleotide sequence ID" value="NZ_SNZP01000001.1"/>
</dbReference>
<dbReference type="EMBL" id="SNZP01000001">
    <property type="protein sequence ID" value="TDR82935.1"/>
    <property type="molecule type" value="Genomic_DNA"/>
</dbReference>
<sequence>MPIALSVSPAASALAANSSSPAAAFSAQTPPAQGSGSGKDATGNATPSTDQSGQAAQTGQNVQSAQNTQNTQANQGQPQNGQDVFARMLDAQLGALDGSQGTIAGANPSSQDGDKSAKPAKHGDTDASAVPVNPLPNPALLLIQPQVPPTPVPPTTAGDSAAQDAKRTVADPLSAAESATLLAQNGAASMGDKAGQTSADSLGNLFQPLSAGKDDALQKLPQDAASQPTNLPQSLAMQAHAVPQDTPTTKPTFNIPQQVGTPAWTKSLGDQVMGMVTLKAETAHIQLNPPELGPIDVTLKMDGRNNAQVTFNADSAATRAALQDSLPRLHSMMSASGIQLGDAQVSGGQSQQQQQNARNGRGNGQNQPSEGEEFDTLANIKASRGVLSIFA</sequence>
<name>A0A4R7BFT5_9NEIS</name>
<keyword evidence="4" id="KW-0966">Cell projection</keyword>
<keyword evidence="4" id="KW-0969">Cilium</keyword>
<reference evidence="4 5" key="1">
    <citation type="submission" date="2019-03" db="EMBL/GenBank/DDBJ databases">
        <title>Genomic Encyclopedia of Type Strains, Phase III (KMG-III): the genomes of soil and plant-associated and newly described type strains.</title>
        <authorList>
            <person name="Whitman W."/>
        </authorList>
    </citation>
    <scope>NUCLEOTIDE SEQUENCE [LARGE SCALE GENOMIC DNA]</scope>
    <source>
        <strain evidence="4 5">CECT 8976</strain>
    </source>
</reference>
<evidence type="ECO:0000313" key="5">
    <source>
        <dbReference type="Proteomes" id="UP000295611"/>
    </source>
</evidence>
<feature type="signal peptide" evidence="2">
    <location>
        <begin position="1"/>
        <end position="24"/>
    </location>
</feature>
<dbReference type="AlphaFoldDB" id="A0A4R7BFT5"/>
<keyword evidence="2" id="KW-0732">Signal</keyword>
<dbReference type="InterPro" id="IPR021136">
    <property type="entry name" value="Flagellar_hook_control-like_C"/>
</dbReference>